<feature type="region of interest" description="Disordered" evidence="1">
    <location>
        <begin position="57"/>
        <end position="80"/>
    </location>
</feature>
<protein>
    <submittedName>
        <fullName evidence="2">(wild Malaysian banana) hypothetical protein</fullName>
    </submittedName>
</protein>
<feature type="region of interest" description="Disordered" evidence="1">
    <location>
        <begin position="1"/>
        <end position="42"/>
    </location>
</feature>
<name>A0A8D7FF58_MUSAM</name>
<sequence length="283" mass="31319">MMKRESWRKSAGSLAGKEARRNRKNSLDPDDFRDVFGGPPKSVLLRRFAGDLSAYRRTRPSPLSDEVLQPSAGTRRTSVRTETGFYDDIFGSHGDLRSARGSRSKSSESPSILSSEHVSPSIRGESTPADVVLSSSLAYKLRRPIAAPRCHKSSSPLSANSREDHSNRSSITMQRPSRSFCNLFAQQSCFSYRETSNLEASFRGRHEKPLRCDSSATESPASGMSSVIFDHPLLAEAEAEAEAEDVMMEEEAAECSFSIEVGGHDMQESIDEAIAWAKEKFWN</sequence>
<evidence type="ECO:0000313" key="2">
    <source>
        <dbReference type="EMBL" id="CAG1851159.1"/>
    </source>
</evidence>
<feature type="region of interest" description="Disordered" evidence="1">
    <location>
        <begin position="96"/>
        <end position="127"/>
    </location>
</feature>
<evidence type="ECO:0000256" key="1">
    <source>
        <dbReference type="SAM" id="MobiDB-lite"/>
    </source>
</evidence>
<accession>A0A8D7FF58</accession>
<dbReference type="AlphaFoldDB" id="A0A8D7FF58"/>
<gene>
    <name evidence="2" type="ORF">GSMUA_194070.1</name>
</gene>
<feature type="compositionally biased region" description="Basic and acidic residues" evidence="1">
    <location>
        <begin position="25"/>
        <end position="34"/>
    </location>
</feature>
<reference evidence="2" key="1">
    <citation type="submission" date="2021-03" db="EMBL/GenBank/DDBJ databases">
        <authorList>
            <consortium name="Genoscope - CEA"/>
            <person name="William W."/>
        </authorList>
    </citation>
    <scope>NUCLEOTIDE SEQUENCE</scope>
    <source>
        <strain evidence="2">Doubled-haploid Pahang</strain>
    </source>
</reference>
<organism evidence="2">
    <name type="scientific">Musa acuminata subsp. malaccensis</name>
    <name type="common">Wild banana</name>
    <name type="synonym">Musa malaccensis</name>
    <dbReference type="NCBI Taxonomy" id="214687"/>
    <lineage>
        <taxon>Eukaryota</taxon>
        <taxon>Viridiplantae</taxon>
        <taxon>Streptophyta</taxon>
        <taxon>Embryophyta</taxon>
        <taxon>Tracheophyta</taxon>
        <taxon>Spermatophyta</taxon>
        <taxon>Magnoliopsida</taxon>
        <taxon>Liliopsida</taxon>
        <taxon>Zingiberales</taxon>
        <taxon>Musaceae</taxon>
        <taxon>Musa</taxon>
    </lineage>
</organism>
<dbReference type="EMBL" id="HG996468">
    <property type="protein sequence ID" value="CAG1851159.1"/>
    <property type="molecule type" value="Genomic_DNA"/>
</dbReference>
<proteinExistence type="predicted"/>
<feature type="compositionally biased region" description="Low complexity" evidence="1">
    <location>
        <begin position="107"/>
        <end position="121"/>
    </location>
</feature>
<feature type="region of interest" description="Disordered" evidence="1">
    <location>
        <begin position="149"/>
        <end position="172"/>
    </location>
</feature>